<dbReference type="EMBL" id="KN824297">
    <property type="protein sequence ID" value="KIM27650.1"/>
    <property type="molecule type" value="Genomic_DNA"/>
</dbReference>
<dbReference type="PANTHER" id="PTHR33096:SF1">
    <property type="entry name" value="CXC1-LIKE CYSTEINE CLUSTER ASSOCIATED WITH KDZ TRANSPOSASES DOMAIN-CONTAINING PROTEIN"/>
    <property type="match status" value="1"/>
</dbReference>
<evidence type="ECO:0000313" key="4">
    <source>
        <dbReference type="Proteomes" id="UP000054097"/>
    </source>
</evidence>
<sequence>METFDHEGYWPPNIEPSVDPDNLGSTTLPGPSTTKRRGKTQHDFLAQWAEHQEEYLSILIDHEAPPLRYQLCGCGSGAVAVFDCNSCHGRSVHCKACILLIHQRMPFHRIKMWNGDFMEETSLSKLGLVMFFGHSGDMCPTATDAQELTVLHIDGFHNILASYCRCNTIAAFHLQLFEGKLFSASIDSPKSAFTFELLQHYRIHHLEGKGSAYTYIQSLYRLTNDEGLGEILDRVREFRRIARQWFYLQTRKDAGAYGPEASTRPLTVACPACPQPGVNIPHNWKETVPQSQHWLLRYYVHFDANFRLVLLKQPSRDIADRTLWIDGGFFANPNLYQEYLSKIKNTQQDPSDCSNHRASTLASRSRFEKLEITGVAGGVCRHECAISQGFVNLYKGERYVNSDFAISHILQSIVGIAEVLLSYDIACQYSRNFSKRFDEFPMILLIPLHLTILFLIPKFHLPVHKEECRYNYSFNYTKKVGRTDGEAIERFWSTHNHLSGSTMRMTPGSRLDTLNFHFNDWNWRKCCKMGSTLIARLSQAREMVVQHAALLTDLSASVGEEKTAEWSQLEDDFRPQPGGTYISSVPTRAQVLQRLTQFEAPELGRAADLDHERPALVFWVNDGLEIEESQARLGVHALTINDGSTERDRIDFNRKRVALLERINAWKARFPDELEEDAEGEDIPEKIKLPFPSSIPLENRSIVLQEIEQRLREALAFDSLRALRKGLAERLALQREKERYLRGQADNFRSQAAIKRVQGEITFVAERYKTTYAALQTLGENINPELMPLEDSDISAANVFNYSRQLQRGSNTTVSWIWRQTAVGAQAQDDNWLEEILRVQFLEVKITHDRWAEECEMAKSELYLTQATFNHRQDYWIGRVNGAATGGEAAHAQRMAHMYGEMATTITHKINSVI</sequence>
<feature type="domain" description="CxC2-like cysteine cluster KDZ transposase-associated" evidence="2">
    <location>
        <begin position="123"/>
        <end position="226"/>
    </location>
</feature>
<dbReference type="InterPro" id="IPR040521">
    <property type="entry name" value="KDZ"/>
</dbReference>
<feature type="compositionally biased region" description="Polar residues" evidence="1">
    <location>
        <begin position="23"/>
        <end position="33"/>
    </location>
</feature>
<dbReference type="Pfam" id="PF18758">
    <property type="entry name" value="KDZ"/>
    <property type="match status" value="1"/>
</dbReference>
<evidence type="ECO:0000259" key="2">
    <source>
        <dbReference type="Pfam" id="PF18803"/>
    </source>
</evidence>
<name>A0A0C3ASX4_SERVB</name>
<evidence type="ECO:0000256" key="1">
    <source>
        <dbReference type="SAM" id="MobiDB-lite"/>
    </source>
</evidence>
<dbReference type="HOGENOM" id="CLU_003703_13_0_1"/>
<reference evidence="4" key="2">
    <citation type="submission" date="2015-01" db="EMBL/GenBank/DDBJ databases">
        <title>Evolutionary Origins and Diversification of the Mycorrhizal Mutualists.</title>
        <authorList>
            <consortium name="DOE Joint Genome Institute"/>
            <consortium name="Mycorrhizal Genomics Consortium"/>
            <person name="Kohler A."/>
            <person name="Kuo A."/>
            <person name="Nagy L.G."/>
            <person name="Floudas D."/>
            <person name="Copeland A."/>
            <person name="Barry K.W."/>
            <person name="Cichocki N."/>
            <person name="Veneault-Fourrey C."/>
            <person name="LaButti K."/>
            <person name="Lindquist E.A."/>
            <person name="Lipzen A."/>
            <person name="Lundell T."/>
            <person name="Morin E."/>
            <person name="Murat C."/>
            <person name="Riley R."/>
            <person name="Ohm R."/>
            <person name="Sun H."/>
            <person name="Tunlid A."/>
            <person name="Henrissat B."/>
            <person name="Grigoriev I.V."/>
            <person name="Hibbett D.S."/>
            <person name="Martin F."/>
        </authorList>
    </citation>
    <scope>NUCLEOTIDE SEQUENCE [LARGE SCALE GENOMIC DNA]</scope>
    <source>
        <strain evidence="4">MAFF 305830</strain>
    </source>
</reference>
<dbReference type="Pfam" id="PF18803">
    <property type="entry name" value="CxC2"/>
    <property type="match status" value="1"/>
</dbReference>
<dbReference type="InterPro" id="IPR041457">
    <property type="entry name" value="CxC2_KDZ-assoc"/>
</dbReference>
<dbReference type="AlphaFoldDB" id="A0A0C3ASX4"/>
<dbReference type="OrthoDB" id="3192989at2759"/>
<keyword evidence="4" id="KW-1185">Reference proteome</keyword>
<proteinExistence type="predicted"/>
<dbReference type="STRING" id="933852.A0A0C3ASX4"/>
<reference evidence="3 4" key="1">
    <citation type="submission" date="2014-04" db="EMBL/GenBank/DDBJ databases">
        <authorList>
            <consortium name="DOE Joint Genome Institute"/>
            <person name="Kuo A."/>
            <person name="Zuccaro A."/>
            <person name="Kohler A."/>
            <person name="Nagy L.G."/>
            <person name="Floudas D."/>
            <person name="Copeland A."/>
            <person name="Barry K.W."/>
            <person name="Cichocki N."/>
            <person name="Veneault-Fourrey C."/>
            <person name="LaButti K."/>
            <person name="Lindquist E.A."/>
            <person name="Lipzen A."/>
            <person name="Lundell T."/>
            <person name="Morin E."/>
            <person name="Murat C."/>
            <person name="Sun H."/>
            <person name="Tunlid A."/>
            <person name="Henrissat B."/>
            <person name="Grigoriev I.V."/>
            <person name="Hibbett D.S."/>
            <person name="Martin F."/>
            <person name="Nordberg H.P."/>
            <person name="Cantor M.N."/>
            <person name="Hua S.X."/>
        </authorList>
    </citation>
    <scope>NUCLEOTIDE SEQUENCE [LARGE SCALE GENOMIC DNA]</scope>
    <source>
        <strain evidence="3 4">MAFF 305830</strain>
    </source>
</reference>
<protein>
    <recommendedName>
        <fullName evidence="2">CxC2-like cysteine cluster KDZ transposase-associated domain-containing protein</fullName>
    </recommendedName>
</protein>
<gene>
    <name evidence="3" type="ORF">M408DRAFT_24310</name>
</gene>
<dbReference type="PANTHER" id="PTHR33096">
    <property type="entry name" value="CXC2 DOMAIN-CONTAINING PROTEIN"/>
    <property type="match status" value="1"/>
</dbReference>
<organism evidence="3 4">
    <name type="scientific">Serendipita vermifera MAFF 305830</name>
    <dbReference type="NCBI Taxonomy" id="933852"/>
    <lineage>
        <taxon>Eukaryota</taxon>
        <taxon>Fungi</taxon>
        <taxon>Dikarya</taxon>
        <taxon>Basidiomycota</taxon>
        <taxon>Agaricomycotina</taxon>
        <taxon>Agaricomycetes</taxon>
        <taxon>Sebacinales</taxon>
        <taxon>Serendipitaceae</taxon>
        <taxon>Serendipita</taxon>
    </lineage>
</organism>
<evidence type="ECO:0000313" key="3">
    <source>
        <dbReference type="EMBL" id="KIM27650.1"/>
    </source>
</evidence>
<dbReference type="Proteomes" id="UP000054097">
    <property type="component" value="Unassembled WGS sequence"/>
</dbReference>
<accession>A0A0C3ASX4</accession>
<feature type="region of interest" description="Disordered" evidence="1">
    <location>
        <begin position="1"/>
        <end position="38"/>
    </location>
</feature>